<evidence type="ECO:0000313" key="1">
    <source>
        <dbReference type="EMBL" id="SDA62356.1"/>
    </source>
</evidence>
<name>A0ABY0MD56_9LACO</name>
<comment type="caution">
    <text evidence="1">The sequence shown here is derived from an EMBL/GenBank/DDBJ whole genome shotgun (WGS) entry which is preliminary data.</text>
</comment>
<gene>
    <name evidence="1" type="ORF">SAMN02983011_01756</name>
</gene>
<organism evidence="1 2">
    <name type="scientific">Lactobacillus kefiranofaciens</name>
    <dbReference type="NCBI Taxonomy" id="267818"/>
    <lineage>
        <taxon>Bacteria</taxon>
        <taxon>Bacillati</taxon>
        <taxon>Bacillota</taxon>
        <taxon>Bacilli</taxon>
        <taxon>Lactobacillales</taxon>
        <taxon>Lactobacillaceae</taxon>
        <taxon>Lactobacillus</taxon>
    </lineage>
</organism>
<evidence type="ECO:0000313" key="2">
    <source>
        <dbReference type="Proteomes" id="UP000181860"/>
    </source>
</evidence>
<dbReference type="EMBL" id="FMXC01000022">
    <property type="protein sequence ID" value="SDA62356.1"/>
    <property type="molecule type" value="Genomic_DNA"/>
</dbReference>
<proteinExistence type="predicted"/>
<accession>A0ABY0MD56</accession>
<dbReference type="Proteomes" id="UP000181860">
    <property type="component" value="Unassembled WGS sequence"/>
</dbReference>
<sequence>MQRSVVQSLLKLFTFRNNETAFDLNGSIDISTPQDNEIRIVRMNHEQTRKVELLANLEDLTYEVLANGKKVSF</sequence>
<reference evidence="1 2" key="1">
    <citation type="submission" date="2016-10" db="EMBL/GenBank/DDBJ databases">
        <authorList>
            <person name="Varghese N."/>
            <person name="Submissions S."/>
        </authorList>
    </citation>
    <scope>NUCLEOTIDE SEQUENCE [LARGE SCALE GENOMIC DNA]</scope>
    <source>
        <strain evidence="1 2">ATCC 43761</strain>
    </source>
</reference>
<protein>
    <submittedName>
        <fullName evidence="1">Sucrose phosphorylase</fullName>
    </submittedName>
</protein>
<keyword evidence="2" id="KW-1185">Reference proteome</keyword>